<reference evidence="5" key="2">
    <citation type="submission" date="2023-06" db="EMBL/GenBank/DDBJ databases">
        <authorList>
            <person name="Ma L."/>
            <person name="Liu K.-W."/>
            <person name="Li Z."/>
            <person name="Hsiao Y.-Y."/>
            <person name="Qi Y."/>
            <person name="Fu T."/>
            <person name="Tang G."/>
            <person name="Zhang D."/>
            <person name="Sun W.-H."/>
            <person name="Liu D.-K."/>
            <person name="Li Y."/>
            <person name="Chen G.-Z."/>
            <person name="Liu X.-D."/>
            <person name="Liao X.-Y."/>
            <person name="Jiang Y.-T."/>
            <person name="Yu X."/>
            <person name="Hao Y."/>
            <person name="Huang J."/>
            <person name="Zhao X.-W."/>
            <person name="Ke S."/>
            <person name="Chen Y.-Y."/>
            <person name="Wu W.-L."/>
            <person name="Hsu J.-L."/>
            <person name="Lin Y.-F."/>
            <person name="Huang M.-D."/>
            <person name="Li C.-Y."/>
            <person name="Huang L."/>
            <person name="Wang Z.-W."/>
            <person name="Zhao X."/>
            <person name="Zhong W.-Y."/>
            <person name="Peng D.-H."/>
            <person name="Ahmad S."/>
            <person name="Lan S."/>
            <person name="Zhang J.-S."/>
            <person name="Tsai W.-C."/>
            <person name="Van De Peer Y."/>
            <person name="Liu Z.-J."/>
        </authorList>
    </citation>
    <scope>NUCLEOTIDE SEQUENCE</scope>
    <source>
        <strain evidence="5">CP</strain>
        <tissue evidence="5">Leaves</tissue>
    </source>
</reference>
<evidence type="ECO:0000256" key="2">
    <source>
        <dbReference type="ARBA" id="ARBA00011738"/>
    </source>
</evidence>
<dbReference type="GO" id="GO:0048046">
    <property type="term" value="C:apoplast"/>
    <property type="evidence" value="ECO:0007669"/>
    <property type="project" value="UniProtKB-SubCell"/>
</dbReference>
<evidence type="ECO:0000256" key="1">
    <source>
        <dbReference type="ARBA" id="ARBA00010746"/>
    </source>
</evidence>
<comment type="subcellular location">
    <subcellularLocation>
        <location evidence="4">Secreted</location>
        <location evidence="4">Extracellular space</location>
        <location evidence="4">Apoplast</location>
    </subcellularLocation>
</comment>
<gene>
    <name evidence="5" type="ORF">QJS10_CPA03g01454</name>
</gene>
<organism evidence="5 6">
    <name type="scientific">Acorus calamus</name>
    <name type="common">Sweet flag</name>
    <dbReference type="NCBI Taxonomy" id="4465"/>
    <lineage>
        <taxon>Eukaryota</taxon>
        <taxon>Viridiplantae</taxon>
        <taxon>Streptophyta</taxon>
        <taxon>Embryophyta</taxon>
        <taxon>Tracheophyta</taxon>
        <taxon>Spermatophyta</taxon>
        <taxon>Magnoliopsida</taxon>
        <taxon>Liliopsida</taxon>
        <taxon>Acoraceae</taxon>
        <taxon>Acorus</taxon>
    </lineage>
</organism>
<keyword evidence="3 4" id="KW-0964">Secreted</keyword>
<comment type="subunit">
    <text evidence="2 4">Homodimer.</text>
</comment>
<sequence>MTNPTTILTLLLLTITTHRATSARHLLLDEAAIPPSDAPLTTTTEPTMTPPTAPMAPITTTLSPPPPPATDAPAPLLTFFMHDILIGPNPSTIASTTINGGLFGGGMTVIDDELTGSAELGSGTVGKAQGFCVASAEEGTSKTVAFTAMFEEGGYADSLSFFGVQGTVGAAAEESRVAVMGGTGKYVGAKGYATVRAVVTGGGGENVTDGVGTLLQFSVYLAY</sequence>
<proteinExistence type="inferred from homology"/>
<dbReference type="Pfam" id="PF03018">
    <property type="entry name" value="Dirigent"/>
    <property type="match status" value="1"/>
</dbReference>
<keyword evidence="6" id="KW-1185">Reference proteome</keyword>
<comment type="caution">
    <text evidence="5">The sequence shown here is derived from an EMBL/GenBank/DDBJ whole genome shotgun (WGS) entry which is preliminary data.</text>
</comment>
<evidence type="ECO:0000313" key="5">
    <source>
        <dbReference type="EMBL" id="KAK1321988.1"/>
    </source>
</evidence>
<evidence type="ECO:0000313" key="6">
    <source>
        <dbReference type="Proteomes" id="UP001180020"/>
    </source>
</evidence>
<dbReference type="EMBL" id="JAUJYO010000003">
    <property type="protein sequence ID" value="KAK1321988.1"/>
    <property type="molecule type" value="Genomic_DNA"/>
</dbReference>
<dbReference type="InterPro" id="IPR004265">
    <property type="entry name" value="Dirigent"/>
</dbReference>
<dbReference type="PANTHER" id="PTHR46215:SF15">
    <property type="entry name" value="DIRIGENT PROTEIN 24"/>
    <property type="match status" value="1"/>
</dbReference>
<evidence type="ECO:0000256" key="3">
    <source>
        <dbReference type="ARBA" id="ARBA00022525"/>
    </source>
</evidence>
<dbReference type="Gene3D" id="2.40.480.10">
    <property type="entry name" value="Allene oxide cyclase-like"/>
    <property type="match status" value="1"/>
</dbReference>
<comment type="function">
    <text evidence="4">Dirigent proteins impart stereoselectivity on the phenoxy radical-coupling reaction, yielding optically active lignans from two molecules of coniferyl alcohol in the biosynthesis of lignans, flavonolignans, and alkaloids and thus plays a central role in plant secondary metabolism.</text>
</comment>
<feature type="signal peptide" evidence="4">
    <location>
        <begin position="1"/>
        <end position="22"/>
    </location>
</feature>
<name>A0AAV9F7Q0_ACOCL</name>
<comment type="similarity">
    <text evidence="1 4">Belongs to the plant dirigent protein family.</text>
</comment>
<keyword evidence="4" id="KW-0052">Apoplast</keyword>
<dbReference type="GO" id="GO:0009699">
    <property type="term" value="P:phenylpropanoid biosynthetic process"/>
    <property type="evidence" value="ECO:0007669"/>
    <property type="project" value="UniProtKB-ARBA"/>
</dbReference>
<dbReference type="PANTHER" id="PTHR46215">
    <property type="entry name" value="DIRIGENT PROTEIN 24-RELATED"/>
    <property type="match status" value="1"/>
</dbReference>
<dbReference type="InterPro" id="IPR044859">
    <property type="entry name" value="Allene_oxi_cyc_Dirigent"/>
</dbReference>
<dbReference type="AlphaFoldDB" id="A0AAV9F7Q0"/>
<dbReference type="Proteomes" id="UP001180020">
    <property type="component" value="Unassembled WGS sequence"/>
</dbReference>
<reference evidence="5" key="1">
    <citation type="journal article" date="2023" name="Nat. Commun.">
        <title>Diploid and tetraploid genomes of Acorus and the evolution of monocots.</title>
        <authorList>
            <person name="Ma L."/>
            <person name="Liu K.W."/>
            <person name="Li Z."/>
            <person name="Hsiao Y.Y."/>
            <person name="Qi Y."/>
            <person name="Fu T."/>
            <person name="Tang G.D."/>
            <person name="Zhang D."/>
            <person name="Sun W.H."/>
            <person name="Liu D.K."/>
            <person name="Li Y."/>
            <person name="Chen G.Z."/>
            <person name="Liu X.D."/>
            <person name="Liao X.Y."/>
            <person name="Jiang Y.T."/>
            <person name="Yu X."/>
            <person name="Hao Y."/>
            <person name="Huang J."/>
            <person name="Zhao X.W."/>
            <person name="Ke S."/>
            <person name="Chen Y.Y."/>
            <person name="Wu W.L."/>
            <person name="Hsu J.L."/>
            <person name="Lin Y.F."/>
            <person name="Huang M.D."/>
            <person name="Li C.Y."/>
            <person name="Huang L."/>
            <person name="Wang Z.W."/>
            <person name="Zhao X."/>
            <person name="Zhong W.Y."/>
            <person name="Peng D.H."/>
            <person name="Ahmad S."/>
            <person name="Lan S."/>
            <person name="Zhang J.S."/>
            <person name="Tsai W.C."/>
            <person name="Van de Peer Y."/>
            <person name="Liu Z.J."/>
        </authorList>
    </citation>
    <scope>NUCLEOTIDE SEQUENCE</scope>
    <source>
        <strain evidence="5">CP</strain>
    </source>
</reference>
<keyword evidence="4" id="KW-0732">Signal</keyword>
<protein>
    <recommendedName>
        <fullName evidence="4">Dirigent protein</fullName>
    </recommendedName>
</protein>
<feature type="chain" id="PRO_5043091047" description="Dirigent protein" evidence="4">
    <location>
        <begin position="23"/>
        <end position="223"/>
    </location>
</feature>
<evidence type="ECO:0000256" key="4">
    <source>
        <dbReference type="RuleBase" id="RU363099"/>
    </source>
</evidence>
<accession>A0AAV9F7Q0</accession>